<evidence type="ECO:0000256" key="1">
    <source>
        <dbReference type="ARBA" id="ARBA00022723"/>
    </source>
</evidence>
<name>A0A934IXP9_9BACL</name>
<dbReference type="PANTHER" id="PTHR33542">
    <property type="entry name" value="SIROHYDROCHLORIN FERROCHELATASE, CHLOROPLASTIC"/>
    <property type="match status" value="1"/>
</dbReference>
<gene>
    <name evidence="3" type="ORF">JFN88_07655</name>
</gene>
<dbReference type="InterPro" id="IPR002762">
    <property type="entry name" value="CbiX-like"/>
</dbReference>
<evidence type="ECO:0000313" key="3">
    <source>
        <dbReference type="EMBL" id="MBJ6361186.1"/>
    </source>
</evidence>
<sequence length="270" mass="30286">MQPGILVISHGSREEAWVKLVDEAVARIKLTRPVPVVSAFLEIVEGRLIQDGIDQLEAEGVTDMYVLPLFVSSGSTHVDDIGQGFGEPRVSPDREGELATFAIRTARVEYGQPIDNDPFIAELLYENIRELSEQPEQEELLLIGHGSREKIFHGRWRDGLAQLAERVRELGGFAGARTAMLLPNQAACVLRAMNNKAPQRAVLVVPLFLSKGYFTNKVIPTRLDGLEYRYNGRTLLPHPFVTRWMEQQIEEWLERIAAGEHAVAEVEAEH</sequence>
<keyword evidence="4" id="KW-1185">Reference proteome</keyword>
<dbReference type="RefSeq" id="WP_199018732.1">
    <property type="nucleotide sequence ID" value="NZ_JAELUP010000020.1"/>
</dbReference>
<dbReference type="Gene3D" id="3.40.50.1400">
    <property type="match status" value="2"/>
</dbReference>
<organism evidence="3 4">
    <name type="scientific">Paenibacillus roseus</name>
    <dbReference type="NCBI Taxonomy" id="2798579"/>
    <lineage>
        <taxon>Bacteria</taxon>
        <taxon>Bacillati</taxon>
        <taxon>Bacillota</taxon>
        <taxon>Bacilli</taxon>
        <taxon>Bacillales</taxon>
        <taxon>Paenibacillaceae</taxon>
        <taxon>Paenibacillus</taxon>
    </lineage>
</organism>
<keyword evidence="1" id="KW-0479">Metal-binding</keyword>
<dbReference type="SUPFAM" id="SSF53800">
    <property type="entry name" value="Chelatase"/>
    <property type="match status" value="1"/>
</dbReference>
<dbReference type="InterPro" id="IPR050963">
    <property type="entry name" value="Sirohydro_Cobaltochel/CbiX"/>
</dbReference>
<accession>A0A934IXP9</accession>
<proteinExistence type="predicted"/>
<dbReference type="GO" id="GO:0046872">
    <property type="term" value="F:metal ion binding"/>
    <property type="evidence" value="ECO:0007669"/>
    <property type="project" value="UniProtKB-KW"/>
</dbReference>
<dbReference type="EMBL" id="JAELUP010000020">
    <property type="protein sequence ID" value="MBJ6361186.1"/>
    <property type="molecule type" value="Genomic_DNA"/>
</dbReference>
<dbReference type="Pfam" id="PF01903">
    <property type="entry name" value="CbiX"/>
    <property type="match status" value="2"/>
</dbReference>
<dbReference type="AlphaFoldDB" id="A0A934IXP9"/>
<evidence type="ECO:0000256" key="2">
    <source>
        <dbReference type="ARBA" id="ARBA00023239"/>
    </source>
</evidence>
<comment type="caution">
    <text evidence="3">The sequence shown here is derived from an EMBL/GenBank/DDBJ whole genome shotgun (WGS) entry which is preliminary data.</text>
</comment>
<dbReference type="Proteomes" id="UP000640274">
    <property type="component" value="Unassembled WGS sequence"/>
</dbReference>
<dbReference type="CDD" id="cd03416">
    <property type="entry name" value="CbiX_SirB_N"/>
    <property type="match status" value="2"/>
</dbReference>
<keyword evidence="2" id="KW-0456">Lyase</keyword>
<evidence type="ECO:0000313" key="4">
    <source>
        <dbReference type="Proteomes" id="UP000640274"/>
    </source>
</evidence>
<dbReference type="PANTHER" id="PTHR33542:SF3">
    <property type="entry name" value="SIROHYDROCHLORIN FERROCHELATASE, CHLOROPLASTIC"/>
    <property type="match status" value="1"/>
</dbReference>
<protein>
    <submittedName>
        <fullName evidence="3">Cobalamin biosynthesis protein CbiX</fullName>
    </submittedName>
</protein>
<reference evidence="3" key="1">
    <citation type="submission" date="2020-12" db="EMBL/GenBank/DDBJ databases">
        <authorList>
            <person name="Huq M.A."/>
        </authorList>
    </citation>
    <scope>NUCLEOTIDE SEQUENCE</scope>
    <source>
        <strain evidence="3">MAHUQ-46</strain>
    </source>
</reference>
<dbReference type="GO" id="GO:0016829">
    <property type="term" value="F:lyase activity"/>
    <property type="evidence" value="ECO:0007669"/>
    <property type="project" value="UniProtKB-KW"/>
</dbReference>